<evidence type="ECO:0000313" key="7">
    <source>
        <dbReference type="EMBL" id="NYT47206.1"/>
    </source>
</evidence>
<dbReference type="PANTHER" id="PTHR23152:SF4">
    <property type="entry name" value="2-OXOADIPATE DEHYDROGENASE COMPLEX COMPONENT E1"/>
    <property type="match status" value="1"/>
</dbReference>
<reference evidence="7 8" key="1">
    <citation type="submission" date="2020-05" db="EMBL/GenBank/DDBJ databases">
        <title>Horizontal transmission and recombination maintain forever young bacterial symbiont genomes.</title>
        <authorList>
            <person name="Russell S.L."/>
            <person name="Pepper-Tunick E."/>
            <person name="Svedberg J."/>
            <person name="Byrne A."/>
            <person name="Ruelas Castillo J."/>
            <person name="Vollmers C."/>
            <person name="Beinart R.A."/>
            <person name="Corbett-Detig R."/>
        </authorList>
    </citation>
    <scope>NUCLEOTIDE SEQUENCE [LARGE SCALE GENOMIC DNA]</scope>
    <source>
        <strain evidence="7">4727-3</strain>
    </source>
</reference>
<dbReference type="EC" id="1.2.4.2" evidence="2"/>
<dbReference type="InterPro" id="IPR011603">
    <property type="entry name" value="2oxoglutarate_DH_E1"/>
</dbReference>
<dbReference type="GO" id="GO:0004591">
    <property type="term" value="F:oxoglutarate dehydrogenase (succinyl-transferring) activity"/>
    <property type="evidence" value="ECO:0007669"/>
    <property type="project" value="UniProtKB-EC"/>
</dbReference>
<dbReference type="SUPFAM" id="SSF52518">
    <property type="entry name" value="Thiamin diphosphate-binding fold (THDP-binding)"/>
    <property type="match status" value="1"/>
</dbReference>
<dbReference type="GO" id="GO:0030976">
    <property type="term" value="F:thiamine pyrophosphate binding"/>
    <property type="evidence" value="ECO:0007669"/>
    <property type="project" value="InterPro"/>
</dbReference>
<proteinExistence type="predicted"/>
<dbReference type="PANTHER" id="PTHR23152">
    <property type="entry name" value="2-OXOGLUTARATE DEHYDROGENASE"/>
    <property type="match status" value="1"/>
</dbReference>
<dbReference type="Proteomes" id="UP000537890">
    <property type="component" value="Unassembled WGS sequence"/>
</dbReference>
<name>A0A7Z0MP05_9GAMM</name>
<dbReference type="InterPro" id="IPR001017">
    <property type="entry name" value="DH_E1"/>
</dbReference>
<evidence type="ECO:0000313" key="8">
    <source>
        <dbReference type="Proteomes" id="UP000537890"/>
    </source>
</evidence>
<evidence type="ECO:0000259" key="6">
    <source>
        <dbReference type="Pfam" id="PF00676"/>
    </source>
</evidence>
<dbReference type="AlphaFoldDB" id="A0A7Z0MP05"/>
<evidence type="ECO:0000256" key="3">
    <source>
        <dbReference type="ARBA" id="ARBA00023002"/>
    </source>
</evidence>
<evidence type="ECO:0000256" key="1">
    <source>
        <dbReference type="ARBA" id="ARBA00001964"/>
    </source>
</evidence>
<dbReference type="GO" id="GO:0005829">
    <property type="term" value="C:cytosol"/>
    <property type="evidence" value="ECO:0007669"/>
    <property type="project" value="TreeGrafter"/>
</dbReference>
<feature type="region of interest" description="Disordered" evidence="5">
    <location>
        <begin position="47"/>
        <end position="75"/>
    </location>
</feature>
<keyword evidence="4" id="KW-0786">Thiamine pyrophosphate</keyword>
<keyword evidence="3" id="KW-0560">Oxidoreductase</keyword>
<protein>
    <recommendedName>
        <fullName evidence="2">oxoglutarate dehydrogenase (succinyl-transferring)</fullName>
        <ecNumber evidence="2">1.2.4.2</ecNumber>
    </recommendedName>
</protein>
<evidence type="ECO:0000256" key="4">
    <source>
        <dbReference type="ARBA" id="ARBA00023052"/>
    </source>
</evidence>
<sequence length="118" mass="12962">MMFPKGSGTCGVNGDDPEAVLFVTQMAIDYRAEFNKDVVIDLICYPPPGDKKGEPRPPGSPMMYKKSTPPHHLGHPYATKLVEQGVLTGEKVRGRFSLFQDPLLKLEKPGFCAPLLGF</sequence>
<feature type="domain" description="Dehydrogenase E1 component" evidence="6">
    <location>
        <begin position="12"/>
        <end position="91"/>
    </location>
</feature>
<dbReference type="GO" id="GO:0006099">
    <property type="term" value="P:tricarboxylic acid cycle"/>
    <property type="evidence" value="ECO:0007669"/>
    <property type="project" value="TreeGrafter"/>
</dbReference>
<organism evidence="7 8">
    <name type="scientific">Candidatus Methanofishera endochildressiae</name>
    <dbReference type="NCBI Taxonomy" id="2738884"/>
    <lineage>
        <taxon>Bacteria</taxon>
        <taxon>Pseudomonadati</taxon>
        <taxon>Pseudomonadota</taxon>
        <taxon>Gammaproteobacteria</taxon>
        <taxon>Candidatus Methanofishera</taxon>
    </lineage>
</organism>
<dbReference type="EMBL" id="JACCHS010000105">
    <property type="protein sequence ID" value="NYT47206.1"/>
    <property type="molecule type" value="Genomic_DNA"/>
</dbReference>
<evidence type="ECO:0000256" key="5">
    <source>
        <dbReference type="SAM" id="MobiDB-lite"/>
    </source>
</evidence>
<dbReference type="Pfam" id="PF00676">
    <property type="entry name" value="E1_dh"/>
    <property type="match status" value="1"/>
</dbReference>
<dbReference type="InterPro" id="IPR029061">
    <property type="entry name" value="THDP-binding"/>
</dbReference>
<dbReference type="GO" id="GO:0045252">
    <property type="term" value="C:oxoglutarate dehydrogenase complex"/>
    <property type="evidence" value="ECO:0007669"/>
    <property type="project" value="TreeGrafter"/>
</dbReference>
<comment type="caution">
    <text evidence="7">The sequence shown here is derived from an EMBL/GenBank/DDBJ whole genome shotgun (WGS) entry which is preliminary data.</text>
</comment>
<comment type="cofactor">
    <cofactor evidence="1">
        <name>thiamine diphosphate</name>
        <dbReference type="ChEBI" id="CHEBI:58937"/>
    </cofactor>
</comment>
<evidence type="ECO:0000256" key="2">
    <source>
        <dbReference type="ARBA" id="ARBA00012280"/>
    </source>
</evidence>
<accession>A0A7Z0MP05</accession>
<gene>
    <name evidence="7" type="ORF">H0A75_06145</name>
</gene>
<dbReference type="Gene3D" id="3.40.50.970">
    <property type="match status" value="1"/>
</dbReference>